<dbReference type="AlphaFoldDB" id="A0A0E4CUM7"/>
<dbReference type="GO" id="GO:0015666">
    <property type="term" value="F:restriction endodeoxyribonuclease activity"/>
    <property type="evidence" value="ECO:0007669"/>
    <property type="project" value="TreeGrafter"/>
</dbReference>
<dbReference type="RefSeq" id="WP_197545382.1">
    <property type="nucleotide sequence ID" value="NZ_LN831776.1"/>
</dbReference>
<dbReference type="EMBL" id="LN831776">
    <property type="protein sequence ID" value="CQR52425.1"/>
    <property type="molecule type" value="Genomic_DNA"/>
</dbReference>
<accession>A0A0E4CUM7</accession>
<dbReference type="Proteomes" id="UP000033163">
    <property type="component" value="Chromosome I"/>
</dbReference>
<dbReference type="InterPro" id="IPR007560">
    <property type="entry name" value="Restrct_endonuc_IV_Mrr"/>
</dbReference>
<gene>
    <name evidence="2" type="ORF">PRIO_0821</name>
</gene>
<dbReference type="SUPFAM" id="SSF52980">
    <property type="entry name" value="Restriction endonuclease-like"/>
    <property type="match status" value="1"/>
</dbReference>
<dbReference type="Gene3D" id="3.40.1350.10">
    <property type="match status" value="1"/>
</dbReference>
<dbReference type="InterPro" id="IPR011856">
    <property type="entry name" value="tRNA_endonuc-like_dom_sf"/>
</dbReference>
<dbReference type="GO" id="GO:0003677">
    <property type="term" value="F:DNA binding"/>
    <property type="evidence" value="ECO:0007669"/>
    <property type="project" value="InterPro"/>
</dbReference>
<evidence type="ECO:0000313" key="3">
    <source>
        <dbReference type="Proteomes" id="UP000033163"/>
    </source>
</evidence>
<evidence type="ECO:0000313" key="2">
    <source>
        <dbReference type="EMBL" id="CQR52425.1"/>
    </source>
</evidence>
<reference evidence="3" key="1">
    <citation type="submission" date="2015-03" db="EMBL/GenBank/DDBJ databases">
        <authorList>
            <person name="Wibberg D."/>
        </authorList>
    </citation>
    <scope>NUCLEOTIDE SEQUENCE [LARGE SCALE GENOMIC DNA]</scope>
</reference>
<dbReference type="Pfam" id="PF04471">
    <property type="entry name" value="Mrr_cat"/>
    <property type="match status" value="1"/>
</dbReference>
<dbReference type="GO" id="GO:0009307">
    <property type="term" value="P:DNA restriction-modification system"/>
    <property type="evidence" value="ECO:0007669"/>
    <property type="project" value="InterPro"/>
</dbReference>
<dbReference type="InterPro" id="IPR011335">
    <property type="entry name" value="Restrct_endonuc-II-like"/>
</dbReference>
<name>A0A0E4CUM7_9BACL</name>
<dbReference type="PANTHER" id="PTHR30015:SF7">
    <property type="entry name" value="TYPE IV METHYL-DIRECTED RESTRICTION ENZYME ECOKMRR"/>
    <property type="match status" value="1"/>
</dbReference>
<dbReference type="HOGENOM" id="CLU_838402_0_0_9"/>
<dbReference type="InterPro" id="IPR052906">
    <property type="entry name" value="Type_IV_Methyl-Rstrct_Enzyme"/>
</dbReference>
<protein>
    <recommendedName>
        <fullName evidence="1">Restriction endonuclease type IV Mrr domain-containing protein</fullName>
    </recommendedName>
</protein>
<dbReference type="PANTHER" id="PTHR30015">
    <property type="entry name" value="MRR RESTRICTION SYSTEM PROTEIN"/>
    <property type="match status" value="1"/>
</dbReference>
<organism evidence="2 3">
    <name type="scientific">Paenibacillus riograndensis SBR5</name>
    <dbReference type="NCBI Taxonomy" id="1073571"/>
    <lineage>
        <taxon>Bacteria</taxon>
        <taxon>Bacillati</taxon>
        <taxon>Bacillota</taxon>
        <taxon>Bacilli</taxon>
        <taxon>Bacillales</taxon>
        <taxon>Paenibacillaceae</taxon>
        <taxon>Paenibacillus</taxon>
        <taxon>Paenibacillus sonchi group</taxon>
    </lineage>
</organism>
<evidence type="ECO:0000259" key="1">
    <source>
        <dbReference type="Pfam" id="PF04471"/>
    </source>
</evidence>
<feature type="domain" description="Restriction endonuclease type IV Mrr" evidence="1">
    <location>
        <begin position="161"/>
        <end position="264"/>
    </location>
</feature>
<sequence length="297" mass="34976">MDEWIELVVSGKESVYPFCRIPYDDWLNDYIENIAVQPVSKVKDLIRALLVPITRPLDISNYTNFVKMRESGIDEFVERASAVLESEVYRRIENEQEAWEGLTWILELLPSKPYRAIRALESYLLAQPNLPDDRITGIEQCCEIIEAKFIYFENPIDEIIQLKPVEFEWLIEDLYERMGYETEWTPATRDGGKDIIARGKRPDGEECVYVECKLYKTTKLEPEQVKAFGYVLMKQEVNRGVVFCTGYVNENLKNLDKRIQIWSYEDINFLLNAHLGSDWVKDLPKIISHKRRQYRNE</sequence>
<proteinExistence type="predicted"/>
<dbReference type="PATRIC" id="fig|1073571.4.peg.857"/>
<dbReference type="KEGG" id="pri:PRIO_0821"/>